<dbReference type="Proteomes" id="UP000664218">
    <property type="component" value="Unassembled WGS sequence"/>
</dbReference>
<keyword evidence="1" id="KW-0472">Membrane</keyword>
<evidence type="ECO:0000259" key="2">
    <source>
        <dbReference type="PROSITE" id="PS50943"/>
    </source>
</evidence>
<dbReference type="InterPro" id="IPR010982">
    <property type="entry name" value="Lambda_DNA-bd_dom_sf"/>
</dbReference>
<dbReference type="SUPFAM" id="SSF47413">
    <property type="entry name" value="lambda repressor-like DNA-binding domains"/>
    <property type="match status" value="1"/>
</dbReference>
<feature type="domain" description="HTH cro/C1-type" evidence="2">
    <location>
        <begin position="8"/>
        <end position="61"/>
    </location>
</feature>
<organism evidence="3 4">
    <name type="scientific">Proteiniclasticum aestuarii</name>
    <dbReference type="NCBI Taxonomy" id="2817862"/>
    <lineage>
        <taxon>Bacteria</taxon>
        <taxon>Bacillati</taxon>
        <taxon>Bacillota</taxon>
        <taxon>Clostridia</taxon>
        <taxon>Eubacteriales</taxon>
        <taxon>Clostridiaceae</taxon>
        <taxon>Proteiniclasticum</taxon>
    </lineage>
</organism>
<proteinExistence type="predicted"/>
<dbReference type="PROSITE" id="PS50943">
    <property type="entry name" value="HTH_CROC1"/>
    <property type="match status" value="1"/>
</dbReference>
<dbReference type="AlphaFoldDB" id="A0A939H8B3"/>
<dbReference type="EMBL" id="JAFNJU010000013">
    <property type="protein sequence ID" value="MBO1266177.1"/>
    <property type="molecule type" value="Genomic_DNA"/>
</dbReference>
<dbReference type="GO" id="GO:0005886">
    <property type="term" value="C:plasma membrane"/>
    <property type="evidence" value="ECO:0007669"/>
    <property type="project" value="TreeGrafter"/>
</dbReference>
<reference evidence="3" key="1">
    <citation type="submission" date="2021-03" db="EMBL/GenBank/DDBJ databases">
        <title>Proteiniclasticum marinus sp. nov., isolated from tidal flat sediment.</title>
        <authorList>
            <person name="Namirimu T."/>
            <person name="Yang J.-A."/>
            <person name="Yang S.-H."/>
            <person name="Kim Y.-J."/>
            <person name="Kwon K.K."/>
        </authorList>
    </citation>
    <scope>NUCLEOTIDE SEQUENCE</scope>
    <source>
        <strain evidence="3">SCR006</strain>
    </source>
</reference>
<feature type="transmembrane region" description="Helical" evidence="1">
    <location>
        <begin position="143"/>
        <end position="163"/>
    </location>
</feature>
<keyword evidence="1" id="KW-0812">Transmembrane</keyword>
<accession>A0A939H8B3</accession>
<dbReference type="PANTHER" id="PTHR34980">
    <property type="entry name" value="INNER MEMBRANE PROTEIN-RELATED-RELATED"/>
    <property type="match status" value="1"/>
</dbReference>
<dbReference type="PANTHER" id="PTHR34980:SF2">
    <property type="entry name" value="INNER MEMBRANE PROTEIN YHAH-RELATED"/>
    <property type="match status" value="1"/>
</dbReference>
<dbReference type="InterPro" id="IPR008523">
    <property type="entry name" value="DUF805"/>
</dbReference>
<evidence type="ECO:0000313" key="4">
    <source>
        <dbReference type="Proteomes" id="UP000664218"/>
    </source>
</evidence>
<sequence>MKTNSNKIKALRLDKSWSQEQLSERSGLSLRTIQRIENGSNISAESLRLIAEALSADPSELILQKKQKPQTPVESIKKSFMEYANFSGKATRYEYWWFLLFMVLVLAIATIIHEQLNQIVAIIFLVPFLAVGSRRLNDIGRSVWWQLFLLVPFGQIVVLFMMAEKSEITSVALEE</sequence>
<dbReference type="RefSeq" id="WP_207600701.1">
    <property type="nucleotide sequence ID" value="NZ_JAFNJU010000013.1"/>
</dbReference>
<evidence type="ECO:0000313" key="3">
    <source>
        <dbReference type="EMBL" id="MBO1266177.1"/>
    </source>
</evidence>
<evidence type="ECO:0000256" key="1">
    <source>
        <dbReference type="SAM" id="Phobius"/>
    </source>
</evidence>
<dbReference type="Pfam" id="PF01381">
    <property type="entry name" value="HTH_3"/>
    <property type="match status" value="1"/>
</dbReference>
<dbReference type="SMART" id="SM00530">
    <property type="entry name" value="HTH_XRE"/>
    <property type="match status" value="1"/>
</dbReference>
<dbReference type="Gene3D" id="1.10.260.40">
    <property type="entry name" value="lambda repressor-like DNA-binding domains"/>
    <property type="match status" value="1"/>
</dbReference>
<keyword evidence="4" id="KW-1185">Reference proteome</keyword>
<dbReference type="GO" id="GO:0003677">
    <property type="term" value="F:DNA binding"/>
    <property type="evidence" value="ECO:0007669"/>
    <property type="project" value="InterPro"/>
</dbReference>
<keyword evidence="1" id="KW-1133">Transmembrane helix</keyword>
<name>A0A939H8B3_9CLOT</name>
<dbReference type="InterPro" id="IPR001387">
    <property type="entry name" value="Cro/C1-type_HTH"/>
</dbReference>
<dbReference type="CDD" id="cd00093">
    <property type="entry name" value="HTH_XRE"/>
    <property type="match status" value="1"/>
</dbReference>
<protein>
    <submittedName>
        <fullName evidence="3">DUF805 domain-containing protein</fullName>
    </submittedName>
</protein>
<feature type="transmembrane region" description="Helical" evidence="1">
    <location>
        <begin position="119"/>
        <end position="136"/>
    </location>
</feature>
<feature type="transmembrane region" description="Helical" evidence="1">
    <location>
        <begin position="95"/>
        <end position="113"/>
    </location>
</feature>
<comment type="caution">
    <text evidence="3">The sequence shown here is derived from an EMBL/GenBank/DDBJ whole genome shotgun (WGS) entry which is preliminary data.</text>
</comment>
<dbReference type="Pfam" id="PF05656">
    <property type="entry name" value="DUF805"/>
    <property type="match status" value="1"/>
</dbReference>
<gene>
    <name evidence="3" type="ORF">J3A84_14160</name>
</gene>